<keyword evidence="1" id="KW-1133">Transmembrane helix</keyword>
<reference evidence="3" key="1">
    <citation type="submission" date="2016-06" db="EMBL/GenBank/DDBJ databases">
        <authorList>
            <person name="Varghese N."/>
            <person name="Submissions Spin"/>
        </authorList>
    </citation>
    <scope>NUCLEOTIDE SEQUENCE [LARGE SCALE GENOMIC DNA]</scope>
    <source>
        <strain evidence="3">DSM 45794</strain>
    </source>
</reference>
<evidence type="ECO:0000313" key="2">
    <source>
        <dbReference type="EMBL" id="SBT67807.1"/>
    </source>
</evidence>
<keyword evidence="1" id="KW-0472">Membrane</keyword>
<protein>
    <submittedName>
        <fullName evidence="2">Uncharacterized protein</fullName>
    </submittedName>
</protein>
<feature type="transmembrane region" description="Helical" evidence="1">
    <location>
        <begin position="93"/>
        <end position="112"/>
    </location>
</feature>
<keyword evidence="1" id="KW-0812">Transmembrane</keyword>
<gene>
    <name evidence="2" type="ORF">GA0070622_4872</name>
</gene>
<dbReference type="EMBL" id="FLRH01000004">
    <property type="protein sequence ID" value="SBT67807.1"/>
    <property type="molecule type" value="Genomic_DNA"/>
</dbReference>
<name>A0A1A9BG07_9ACTN</name>
<sequence>MVRIGGPPKAGILAIGLGVPAGLLAASAGGSVQRAPTALLVMAVGLTVAGLLVGSAAGLRNHRIWPAVLVLLCSFHAGTWLSSSHHSVAGDVVVLTVAAVPACLGAALGFAVGRRLAARQAQAR</sequence>
<keyword evidence="3" id="KW-1185">Reference proteome</keyword>
<evidence type="ECO:0000256" key="1">
    <source>
        <dbReference type="SAM" id="Phobius"/>
    </source>
</evidence>
<feature type="transmembrane region" description="Helical" evidence="1">
    <location>
        <begin position="12"/>
        <end position="32"/>
    </location>
</feature>
<dbReference type="AlphaFoldDB" id="A0A1A9BG07"/>
<organism evidence="2 3">
    <name type="scientific">Micromonospora sediminicola</name>
    <dbReference type="NCBI Taxonomy" id="946078"/>
    <lineage>
        <taxon>Bacteria</taxon>
        <taxon>Bacillati</taxon>
        <taxon>Actinomycetota</taxon>
        <taxon>Actinomycetes</taxon>
        <taxon>Micromonosporales</taxon>
        <taxon>Micromonosporaceae</taxon>
        <taxon>Micromonospora</taxon>
    </lineage>
</organism>
<accession>A0A1A9BG07</accession>
<feature type="transmembrane region" description="Helical" evidence="1">
    <location>
        <begin position="38"/>
        <end position="57"/>
    </location>
</feature>
<proteinExistence type="predicted"/>
<dbReference type="Proteomes" id="UP000199558">
    <property type="component" value="Unassembled WGS sequence"/>
</dbReference>
<evidence type="ECO:0000313" key="3">
    <source>
        <dbReference type="Proteomes" id="UP000199558"/>
    </source>
</evidence>